<dbReference type="EMBL" id="UINC01155465">
    <property type="protein sequence ID" value="SVD51328.1"/>
    <property type="molecule type" value="Genomic_DNA"/>
</dbReference>
<evidence type="ECO:0000313" key="4">
    <source>
        <dbReference type="EMBL" id="SVD51328.1"/>
    </source>
</evidence>
<accession>A0A382VZP2</accession>
<evidence type="ECO:0000259" key="3">
    <source>
        <dbReference type="Pfam" id="PF06155"/>
    </source>
</evidence>
<dbReference type="InterPro" id="IPR038492">
    <property type="entry name" value="GBBH-like_N_sf"/>
</dbReference>
<dbReference type="GO" id="GO:0046872">
    <property type="term" value="F:metal ion binding"/>
    <property type="evidence" value="ECO:0007669"/>
    <property type="project" value="UniProtKB-KW"/>
</dbReference>
<dbReference type="AlphaFoldDB" id="A0A382VZP2"/>
<keyword evidence="2" id="KW-0408">Iron</keyword>
<sequence length="93" mass="10386">RQALVVNWNDGSSAEYSWKALRDACPCAQCRNEYSTANTSTTDMVFNLNPVKSFSLDSVELAGNYALKLYWSDGHNSGIYGWEHLKTIDSSTN</sequence>
<dbReference type="PANTHER" id="PTHR35303">
    <property type="entry name" value="OS02G0197800 PROTEIN"/>
    <property type="match status" value="1"/>
</dbReference>
<dbReference type="Pfam" id="PF06155">
    <property type="entry name" value="GBBH-like_N"/>
    <property type="match status" value="1"/>
</dbReference>
<organism evidence="4">
    <name type="scientific">marine metagenome</name>
    <dbReference type="NCBI Taxonomy" id="408172"/>
    <lineage>
        <taxon>unclassified sequences</taxon>
        <taxon>metagenomes</taxon>
        <taxon>ecological metagenomes</taxon>
    </lineage>
</organism>
<dbReference type="Gene3D" id="3.30.2020.30">
    <property type="match status" value="1"/>
</dbReference>
<evidence type="ECO:0000256" key="2">
    <source>
        <dbReference type="ARBA" id="ARBA00023004"/>
    </source>
</evidence>
<protein>
    <recommendedName>
        <fullName evidence="3">Gamma-butyrobetaine hydroxylase-like N-terminal domain-containing protein</fullName>
    </recommendedName>
</protein>
<name>A0A382VZP2_9ZZZZ</name>
<dbReference type="InterPro" id="IPR010376">
    <property type="entry name" value="GBBH-like_N"/>
</dbReference>
<proteinExistence type="predicted"/>
<gene>
    <name evidence="4" type="ORF">METZ01_LOCUS404182</name>
</gene>
<feature type="non-terminal residue" evidence="4">
    <location>
        <position position="1"/>
    </location>
</feature>
<reference evidence="4" key="1">
    <citation type="submission" date="2018-05" db="EMBL/GenBank/DDBJ databases">
        <authorList>
            <person name="Lanie J.A."/>
            <person name="Ng W.-L."/>
            <person name="Kazmierczak K.M."/>
            <person name="Andrzejewski T.M."/>
            <person name="Davidsen T.M."/>
            <person name="Wayne K.J."/>
            <person name="Tettelin H."/>
            <person name="Glass J.I."/>
            <person name="Rusch D."/>
            <person name="Podicherti R."/>
            <person name="Tsui H.-C.T."/>
            <person name="Winkler M.E."/>
        </authorList>
    </citation>
    <scope>NUCLEOTIDE SEQUENCE</scope>
</reference>
<keyword evidence="1" id="KW-0479">Metal-binding</keyword>
<evidence type="ECO:0000256" key="1">
    <source>
        <dbReference type="ARBA" id="ARBA00022723"/>
    </source>
</evidence>
<feature type="domain" description="Gamma-butyrobetaine hydroxylase-like N-terminal" evidence="3">
    <location>
        <begin position="2"/>
        <end position="85"/>
    </location>
</feature>